<dbReference type="Proteomes" id="UP000008674">
    <property type="component" value="Chromosome"/>
</dbReference>
<feature type="transmembrane region" description="Helical" evidence="6">
    <location>
        <begin position="342"/>
        <end position="365"/>
    </location>
</feature>
<evidence type="ECO:0000256" key="4">
    <source>
        <dbReference type="ARBA" id="ARBA00023136"/>
    </source>
</evidence>
<evidence type="ECO:0000313" key="9">
    <source>
        <dbReference type="Proteomes" id="UP000008674"/>
    </source>
</evidence>
<dbReference type="InterPro" id="IPR013525">
    <property type="entry name" value="ABC2_TM"/>
</dbReference>
<name>Q2RZ61_SALRD</name>
<dbReference type="Gene3D" id="3.40.190.10">
    <property type="entry name" value="Periplasmic binding protein-like II"/>
    <property type="match status" value="1"/>
</dbReference>
<keyword evidence="3 6" id="KW-1133">Transmembrane helix</keyword>
<evidence type="ECO:0000256" key="1">
    <source>
        <dbReference type="ARBA" id="ARBA00004141"/>
    </source>
</evidence>
<evidence type="ECO:0000256" key="6">
    <source>
        <dbReference type="SAM" id="Phobius"/>
    </source>
</evidence>
<feature type="transmembrane region" description="Helical" evidence="6">
    <location>
        <begin position="228"/>
        <end position="249"/>
    </location>
</feature>
<evidence type="ECO:0000256" key="2">
    <source>
        <dbReference type="ARBA" id="ARBA00022692"/>
    </source>
</evidence>
<feature type="transmembrane region" description="Helical" evidence="6">
    <location>
        <begin position="432"/>
        <end position="451"/>
    </location>
</feature>
<evidence type="ECO:0000256" key="5">
    <source>
        <dbReference type="SAM" id="MobiDB-lite"/>
    </source>
</evidence>
<dbReference type="EMBL" id="CP000159">
    <property type="protein sequence ID" value="ABC43785.1"/>
    <property type="molecule type" value="Genomic_DNA"/>
</dbReference>
<comment type="subcellular location">
    <subcellularLocation>
        <location evidence="1">Membrane</location>
        <topology evidence="1">Multi-pass membrane protein</topology>
    </subcellularLocation>
</comment>
<keyword evidence="2 6" id="KW-0812">Transmembrane</keyword>
<evidence type="ECO:0000259" key="7">
    <source>
        <dbReference type="Pfam" id="PF12698"/>
    </source>
</evidence>
<evidence type="ECO:0000313" key="8">
    <source>
        <dbReference type="EMBL" id="ABC43785.1"/>
    </source>
</evidence>
<organism evidence="8 9">
    <name type="scientific">Salinibacter ruber (strain DSM 13855 / M31)</name>
    <dbReference type="NCBI Taxonomy" id="309807"/>
    <lineage>
        <taxon>Bacteria</taxon>
        <taxon>Pseudomonadati</taxon>
        <taxon>Rhodothermota</taxon>
        <taxon>Rhodothermia</taxon>
        <taxon>Rhodothermales</taxon>
        <taxon>Salinibacteraceae</taxon>
        <taxon>Salinibacter</taxon>
    </lineage>
</organism>
<feature type="transmembrane region" description="Helical" evidence="6">
    <location>
        <begin position="289"/>
        <end position="312"/>
    </location>
</feature>
<dbReference type="AlphaFoldDB" id="Q2RZ61"/>
<dbReference type="Pfam" id="PF12698">
    <property type="entry name" value="ABC2_membrane_3"/>
    <property type="match status" value="1"/>
</dbReference>
<feature type="compositionally biased region" description="Basic residues" evidence="5">
    <location>
        <begin position="19"/>
        <end position="30"/>
    </location>
</feature>
<feature type="transmembrane region" description="Helical" evidence="6">
    <location>
        <begin position="66"/>
        <end position="88"/>
    </location>
</feature>
<dbReference type="EnsemblBacteria" id="ABC43785">
    <property type="protein sequence ID" value="ABC43785"/>
    <property type="gene ID" value="SRU_2672"/>
</dbReference>
<dbReference type="PANTHER" id="PTHR43471:SF3">
    <property type="entry name" value="ABC TRANSPORTER PERMEASE PROTEIN NATB"/>
    <property type="match status" value="1"/>
</dbReference>
<dbReference type="STRING" id="309807.SRU_2672"/>
<keyword evidence="4 6" id="KW-0472">Membrane</keyword>
<feature type="domain" description="ABC-2 type transporter transmembrane" evidence="7">
    <location>
        <begin position="65"/>
        <end position="450"/>
    </location>
</feature>
<gene>
    <name evidence="8" type="ordered locus">SRU_2672</name>
</gene>
<accession>Q2RZ61</accession>
<reference evidence="8 9" key="1">
    <citation type="journal article" date="2005" name="Proc. Natl. Acad. Sci. U.S.A.">
        <title>The genome of Salinibacter ruber: convergence and gene exchange among hyperhalophilic bacteria and archaea.</title>
        <authorList>
            <person name="Mongodin E.F."/>
            <person name="Nelson K.E."/>
            <person name="Daugherty S."/>
            <person name="Deboy R.T."/>
            <person name="Wister J."/>
            <person name="Khouri H."/>
            <person name="Weidman J."/>
            <person name="Walsh D.A."/>
            <person name="Papke R.T."/>
            <person name="Sanchez Perez G."/>
            <person name="Sharma A.K."/>
            <person name="Nesbo C.L."/>
            <person name="MacLeod D."/>
            <person name="Bapteste E."/>
            <person name="Doolittle W.F."/>
            <person name="Charlebois R.L."/>
            <person name="Legault B."/>
            <person name="Rodriguez-Valera F."/>
        </authorList>
    </citation>
    <scope>NUCLEOTIDE SEQUENCE [LARGE SCALE GENOMIC DNA]</scope>
    <source>
        <strain evidence="9">DSM 13855 / CECT 5946 / M31</strain>
    </source>
</reference>
<protein>
    <recommendedName>
        <fullName evidence="7">ABC-2 type transporter transmembrane domain-containing protein</fullName>
    </recommendedName>
</protein>
<feature type="transmembrane region" description="Helical" evidence="6">
    <location>
        <begin position="377"/>
        <end position="396"/>
    </location>
</feature>
<dbReference type="HOGENOM" id="CLU_046841_0_0_10"/>
<dbReference type="KEGG" id="sru:SRU_2672"/>
<dbReference type="GO" id="GO:0140359">
    <property type="term" value="F:ABC-type transporter activity"/>
    <property type="evidence" value="ECO:0007669"/>
    <property type="project" value="InterPro"/>
</dbReference>
<dbReference type="eggNOG" id="COG1668">
    <property type="taxonomic scope" value="Bacteria"/>
</dbReference>
<feature type="transmembrane region" description="Helical" evidence="6">
    <location>
        <begin position="402"/>
        <end position="420"/>
    </location>
</feature>
<dbReference type="PANTHER" id="PTHR43471">
    <property type="entry name" value="ABC TRANSPORTER PERMEASE"/>
    <property type="match status" value="1"/>
</dbReference>
<dbReference type="SUPFAM" id="SSF53850">
    <property type="entry name" value="Periplasmic binding protein-like II"/>
    <property type="match status" value="1"/>
</dbReference>
<dbReference type="GO" id="GO:0016020">
    <property type="term" value="C:membrane"/>
    <property type="evidence" value="ECO:0007669"/>
    <property type="project" value="UniProtKB-SubCell"/>
</dbReference>
<dbReference type="OrthoDB" id="9768837at2"/>
<sequence>MRSSSRWWGRPRPSACAKRPPRALPNRRRSGSLSCLSNPAHGPRMSFHKIWLILRSEFWRRVRSKAFVLATLLVPFGAVLLFAAPALFGYLADQTDEQTVAVVDETGRLADSLTATGGEGLTFRPVEAPTDSVRRAVRDGRYDGYLRLPASLLDGTGEATYYSVEGGGLTLRSDLDARVNRVVRRHRLATAGASADVLSIVDSDVGLATRKLSEEEGTTDDSTLAYTAIGYVMAFAIYFAVFFYGQYVMQGVIEEKSSRVVEVIVSSVRPFELLMGKVLGIGAMGLTQMVTWAALATGGMAAIGPVLALFFAPSDLGASPGASPDAMREAAGISVPTIPLDLVVWFILFFVGGFLLYASLFAAVGSAVEQQQDAQNLLLPVMTPLILPILFLIFVIESPNATVSIVTSIIPFFSPILMVLRLAITSVPLWEVATAFVLLVGTFVGMIWVAGRIYRVGILSYGKTPGLREIARWATYR</sequence>
<evidence type="ECO:0000256" key="3">
    <source>
        <dbReference type="ARBA" id="ARBA00022989"/>
    </source>
</evidence>
<feature type="region of interest" description="Disordered" evidence="5">
    <location>
        <begin position="1"/>
        <end position="35"/>
    </location>
</feature>
<proteinExistence type="predicted"/>
<feature type="compositionally biased region" description="Low complexity" evidence="5">
    <location>
        <begin position="1"/>
        <end position="14"/>
    </location>
</feature>
<keyword evidence="9" id="KW-1185">Reference proteome</keyword>